<organism evidence="2 3">
    <name type="scientific">Galerina marginata (strain CBS 339.88)</name>
    <dbReference type="NCBI Taxonomy" id="685588"/>
    <lineage>
        <taxon>Eukaryota</taxon>
        <taxon>Fungi</taxon>
        <taxon>Dikarya</taxon>
        <taxon>Basidiomycota</taxon>
        <taxon>Agaricomycotina</taxon>
        <taxon>Agaricomycetes</taxon>
        <taxon>Agaricomycetidae</taxon>
        <taxon>Agaricales</taxon>
        <taxon>Agaricineae</taxon>
        <taxon>Strophariaceae</taxon>
        <taxon>Galerina</taxon>
    </lineage>
</organism>
<accession>A0A067T242</accession>
<feature type="region of interest" description="Disordered" evidence="1">
    <location>
        <begin position="280"/>
        <end position="317"/>
    </location>
</feature>
<feature type="compositionally biased region" description="Low complexity" evidence="1">
    <location>
        <begin position="216"/>
        <end position="241"/>
    </location>
</feature>
<feature type="region of interest" description="Disordered" evidence="1">
    <location>
        <begin position="130"/>
        <end position="169"/>
    </location>
</feature>
<keyword evidence="3" id="KW-1185">Reference proteome</keyword>
<evidence type="ECO:0000313" key="3">
    <source>
        <dbReference type="Proteomes" id="UP000027222"/>
    </source>
</evidence>
<dbReference type="OrthoDB" id="3065051at2759"/>
<feature type="compositionally biased region" description="Polar residues" evidence="1">
    <location>
        <begin position="91"/>
        <end position="100"/>
    </location>
</feature>
<dbReference type="HOGENOM" id="CLU_877301_0_0_1"/>
<dbReference type="Proteomes" id="UP000027222">
    <property type="component" value="Unassembled WGS sequence"/>
</dbReference>
<dbReference type="EMBL" id="KL142377">
    <property type="protein sequence ID" value="KDR77211.1"/>
    <property type="molecule type" value="Genomic_DNA"/>
</dbReference>
<feature type="compositionally biased region" description="Low complexity" evidence="1">
    <location>
        <begin position="131"/>
        <end position="155"/>
    </location>
</feature>
<feature type="region of interest" description="Disordered" evidence="1">
    <location>
        <begin position="216"/>
        <end position="264"/>
    </location>
</feature>
<feature type="region of interest" description="Disordered" evidence="1">
    <location>
        <begin position="1"/>
        <end position="31"/>
    </location>
</feature>
<feature type="region of interest" description="Disordered" evidence="1">
    <location>
        <begin position="85"/>
        <end position="104"/>
    </location>
</feature>
<evidence type="ECO:0000313" key="2">
    <source>
        <dbReference type="EMBL" id="KDR77211.1"/>
    </source>
</evidence>
<sequence>MLSKVTNRVRPRRPSLQFETSTSPPEPKPERLHEAPALLRWSSFSDPFPSVALGGYTRYYSKIQPDFTHSFSKSPMFCPILSHYPERSPSRETPATSPLFSLTPPPKQRSLTVIHEVSIESISAKKPRNLSVTISTSPSASTSKSATSLTRSPTSLRRRRRQLLRTPSIERDFGINSRHLFGSRSLSVSANHNSDDSSSMDANTPLSISLSLSTSTSTSMSTSVSHGYSRSSDSHSSQSDSSHSHQSEYPITPSTSVDSGEEGDVFAGTYLEKGWIQRALEPESESELVGVLRRPDSRTSFSTAKSDFGDEEGGGEV</sequence>
<dbReference type="AlphaFoldDB" id="A0A067T242"/>
<protein>
    <submittedName>
        <fullName evidence="2">Uncharacterized protein</fullName>
    </submittedName>
</protein>
<reference evidence="3" key="1">
    <citation type="journal article" date="2014" name="Proc. Natl. Acad. Sci. U.S.A.">
        <title>Extensive sampling of basidiomycete genomes demonstrates inadequacy of the white-rot/brown-rot paradigm for wood decay fungi.</title>
        <authorList>
            <person name="Riley R."/>
            <person name="Salamov A.A."/>
            <person name="Brown D.W."/>
            <person name="Nagy L.G."/>
            <person name="Floudas D."/>
            <person name="Held B.W."/>
            <person name="Levasseur A."/>
            <person name="Lombard V."/>
            <person name="Morin E."/>
            <person name="Otillar R."/>
            <person name="Lindquist E.A."/>
            <person name="Sun H."/>
            <person name="LaButti K.M."/>
            <person name="Schmutz J."/>
            <person name="Jabbour D."/>
            <person name="Luo H."/>
            <person name="Baker S.E."/>
            <person name="Pisabarro A.G."/>
            <person name="Walton J.D."/>
            <person name="Blanchette R.A."/>
            <person name="Henrissat B."/>
            <person name="Martin F."/>
            <person name="Cullen D."/>
            <person name="Hibbett D.S."/>
            <person name="Grigoriev I.V."/>
        </authorList>
    </citation>
    <scope>NUCLEOTIDE SEQUENCE [LARGE SCALE GENOMIC DNA]</scope>
    <source>
        <strain evidence="3">CBS 339.88</strain>
    </source>
</reference>
<gene>
    <name evidence="2" type="ORF">GALMADRAFT_139223</name>
</gene>
<evidence type="ECO:0000256" key="1">
    <source>
        <dbReference type="SAM" id="MobiDB-lite"/>
    </source>
</evidence>
<proteinExistence type="predicted"/>
<name>A0A067T242_GALM3</name>